<keyword evidence="1" id="KW-1133">Transmembrane helix</keyword>
<evidence type="ECO:0000256" key="1">
    <source>
        <dbReference type="SAM" id="Phobius"/>
    </source>
</evidence>
<reference evidence="2 3" key="1">
    <citation type="journal article" date="2016" name="G3 (Bethesda)">
        <title>First Draft Assembly and Annotation of the Genome of a California Endemic Oak Quercus lobata Nee (Fagaceae).</title>
        <authorList>
            <person name="Sork V.L."/>
            <person name="Fitz-Gibbon S.T."/>
            <person name="Puiu D."/>
            <person name="Crepeau M."/>
            <person name="Gugger P.F."/>
            <person name="Sherman R."/>
            <person name="Stevens K."/>
            <person name="Langley C.H."/>
            <person name="Pellegrini M."/>
            <person name="Salzberg S.L."/>
        </authorList>
    </citation>
    <scope>NUCLEOTIDE SEQUENCE [LARGE SCALE GENOMIC DNA]</scope>
    <source>
        <strain evidence="2 3">cv. SW786</strain>
    </source>
</reference>
<name>A0A7N2M5W4_QUELO</name>
<accession>A0A7N2M5W4</accession>
<feature type="transmembrane region" description="Helical" evidence="1">
    <location>
        <begin position="102"/>
        <end position="125"/>
    </location>
</feature>
<sequence length="140" mass="15922">MRDVVVPLNKVAEEAQKQLQDFLRFQPNPKMKMRKKKTCVEVSGFRGEVLATMTERIPILESVLALETLAARHAVQFAHEVGFLSFIFEGDSRTPRHPSMLFAIRLLCTLLLVTLLETFGLLLAFSKAFLSFMFVSKVTF</sequence>
<keyword evidence="1" id="KW-0812">Transmembrane</keyword>
<organism evidence="2 3">
    <name type="scientific">Quercus lobata</name>
    <name type="common">Valley oak</name>
    <dbReference type="NCBI Taxonomy" id="97700"/>
    <lineage>
        <taxon>Eukaryota</taxon>
        <taxon>Viridiplantae</taxon>
        <taxon>Streptophyta</taxon>
        <taxon>Embryophyta</taxon>
        <taxon>Tracheophyta</taxon>
        <taxon>Spermatophyta</taxon>
        <taxon>Magnoliopsida</taxon>
        <taxon>eudicotyledons</taxon>
        <taxon>Gunneridae</taxon>
        <taxon>Pentapetalae</taxon>
        <taxon>rosids</taxon>
        <taxon>fabids</taxon>
        <taxon>Fagales</taxon>
        <taxon>Fagaceae</taxon>
        <taxon>Quercus</taxon>
    </lineage>
</organism>
<dbReference type="EnsemblPlants" id="QL07p035085:mrna">
    <property type="protein sequence ID" value="QL07p035085:mrna"/>
    <property type="gene ID" value="QL07p035085"/>
</dbReference>
<evidence type="ECO:0000313" key="2">
    <source>
        <dbReference type="EnsemblPlants" id="QL07p035085:mrna"/>
    </source>
</evidence>
<protein>
    <submittedName>
        <fullName evidence="2">Uncharacterized protein</fullName>
    </submittedName>
</protein>
<keyword evidence="1" id="KW-0472">Membrane</keyword>
<dbReference type="Proteomes" id="UP000594261">
    <property type="component" value="Chromosome 7"/>
</dbReference>
<reference evidence="2" key="2">
    <citation type="submission" date="2021-01" db="UniProtKB">
        <authorList>
            <consortium name="EnsemblPlants"/>
        </authorList>
    </citation>
    <scope>IDENTIFICATION</scope>
</reference>
<proteinExistence type="predicted"/>
<dbReference type="EMBL" id="LRBV02000007">
    <property type="status" value="NOT_ANNOTATED_CDS"/>
    <property type="molecule type" value="Genomic_DNA"/>
</dbReference>
<keyword evidence="3" id="KW-1185">Reference proteome</keyword>
<dbReference type="InParanoid" id="A0A7N2M5W4"/>
<dbReference type="Gramene" id="QL07p035085:mrna">
    <property type="protein sequence ID" value="QL07p035085:mrna"/>
    <property type="gene ID" value="QL07p035085"/>
</dbReference>
<evidence type="ECO:0000313" key="3">
    <source>
        <dbReference type="Proteomes" id="UP000594261"/>
    </source>
</evidence>
<dbReference type="AlphaFoldDB" id="A0A7N2M5W4"/>